<dbReference type="PROSITE" id="PS50175">
    <property type="entry name" value="ASP_PROT_RETROV"/>
    <property type="match status" value="1"/>
</dbReference>
<feature type="region of interest" description="Disordered" evidence="2">
    <location>
        <begin position="1"/>
        <end position="29"/>
    </location>
</feature>
<dbReference type="Gene3D" id="2.40.70.10">
    <property type="entry name" value="Acid Proteases"/>
    <property type="match status" value="1"/>
</dbReference>
<feature type="region of interest" description="Disordered" evidence="2">
    <location>
        <begin position="64"/>
        <end position="87"/>
    </location>
</feature>
<evidence type="ECO:0000256" key="2">
    <source>
        <dbReference type="SAM" id="MobiDB-lite"/>
    </source>
</evidence>
<feature type="compositionally biased region" description="Basic and acidic residues" evidence="2">
    <location>
        <begin position="1"/>
        <end position="10"/>
    </location>
</feature>
<organism evidence="4">
    <name type="scientific">Echinostoma caproni</name>
    <dbReference type="NCBI Taxonomy" id="27848"/>
    <lineage>
        <taxon>Eukaryota</taxon>
        <taxon>Metazoa</taxon>
        <taxon>Spiralia</taxon>
        <taxon>Lophotrochozoa</taxon>
        <taxon>Platyhelminthes</taxon>
        <taxon>Trematoda</taxon>
        <taxon>Digenea</taxon>
        <taxon>Plagiorchiida</taxon>
        <taxon>Echinostomata</taxon>
        <taxon>Echinostomatoidea</taxon>
        <taxon>Echinostomatidae</taxon>
        <taxon>Echinostoma</taxon>
    </lineage>
</organism>
<dbReference type="InterPro" id="IPR021109">
    <property type="entry name" value="Peptidase_aspartic_dom_sf"/>
</dbReference>
<evidence type="ECO:0000313" key="4">
    <source>
        <dbReference type="WBParaSite" id="ECPE_0000723801-mRNA-1"/>
    </source>
</evidence>
<reference evidence="4" key="1">
    <citation type="submission" date="2016-06" db="UniProtKB">
        <authorList>
            <consortium name="WormBaseParasite"/>
        </authorList>
    </citation>
    <scope>IDENTIFICATION</scope>
</reference>
<evidence type="ECO:0000259" key="3">
    <source>
        <dbReference type="PROSITE" id="PS50175"/>
    </source>
</evidence>
<proteinExistence type="predicted"/>
<keyword evidence="1" id="KW-0378">Hydrolase</keyword>
<name>A0A183AJT7_9TREM</name>
<dbReference type="SUPFAM" id="SSF50630">
    <property type="entry name" value="Acid proteases"/>
    <property type="match status" value="1"/>
</dbReference>
<feature type="compositionally biased region" description="Basic residues" evidence="2">
    <location>
        <begin position="64"/>
        <end position="73"/>
    </location>
</feature>
<feature type="domain" description="Peptidase A2" evidence="3">
    <location>
        <begin position="117"/>
        <end position="193"/>
    </location>
</feature>
<dbReference type="WBParaSite" id="ECPE_0000723801-mRNA-1">
    <property type="protein sequence ID" value="ECPE_0000723801-mRNA-1"/>
    <property type="gene ID" value="ECPE_0000723801"/>
</dbReference>
<dbReference type="GO" id="GO:0006508">
    <property type="term" value="P:proteolysis"/>
    <property type="evidence" value="ECO:0007669"/>
    <property type="project" value="InterPro"/>
</dbReference>
<protein>
    <submittedName>
        <fullName evidence="4">Peptidase A2 domain-containing protein</fullName>
    </submittedName>
</protein>
<dbReference type="GO" id="GO:0004190">
    <property type="term" value="F:aspartic-type endopeptidase activity"/>
    <property type="evidence" value="ECO:0007669"/>
    <property type="project" value="InterPro"/>
</dbReference>
<evidence type="ECO:0000256" key="1">
    <source>
        <dbReference type="ARBA" id="ARBA00022801"/>
    </source>
</evidence>
<accession>A0A183AJT7</accession>
<dbReference type="AlphaFoldDB" id="A0A183AJT7"/>
<dbReference type="InterPro" id="IPR001995">
    <property type="entry name" value="Peptidase_A2_cat"/>
</dbReference>
<sequence length="225" mass="25897">LEHPSRKDPFHVAQTSPKQRDTVTGPAGTKPSACWQYGEWHFVKLCPYKKHKCTLNRRGHKETQCRTKRHNRTISRYSRSSSRSRKQPKFNAVLVTIEPNFQLRRKYVTAKTNEKTFRLQLDTASDITLVSKRTWKKTGCIRYTPTINTARNASGGKTDLLGAFECEMEISGKRSRGSIFLVDCELDLFGIDWIDRLQLTHMTIDELCSSTPNQVKTESKDVLVF</sequence>